<keyword evidence="5" id="KW-1185">Reference proteome</keyword>
<dbReference type="RefSeq" id="WP_205119158.1">
    <property type="nucleotide sequence ID" value="NZ_JAFBCM010000001.1"/>
</dbReference>
<organism evidence="4 5">
    <name type="scientific">Tenggerimyces flavus</name>
    <dbReference type="NCBI Taxonomy" id="1708749"/>
    <lineage>
        <taxon>Bacteria</taxon>
        <taxon>Bacillati</taxon>
        <taxon>Actinomycetota</taxon>
        <taxon>Actinomycetes</taxon>
        <taxon>Propionibacteriales</taxon>
        <taxon>Nocardioidaceae</taxon>
        <taxon>Tenggerimyces</taxon>
    </lineage>
</organism>
<dbReference type="Pfam" id="PF00106">
    <property type="entry name" value="adh_short"/>
    <property type="match status" value="1"/>
</dbReference>
<protein>
    <submittedName>
        <fullName evidence="4">SDR family NAD(P)-dependent oxidoreductase</fullName>
        <ecNumber evidence="4">1.-.-.-</ecNumber>
    </submittedName>
</protein>
<dbReference type="SUPFAM" id="SSF51735">
    <property type="entry name" value="NAD(P)-binding Rossmann-fold domains"/>
    <property type="match status" value="1"/>
</dbReference>
<evidence type="ECO:0000313" key="4">
    <source>
        <dbReference type="EMBL" id="MFC3765128.1"/>
    </source>
</evidence>
<dbReference type="PRINTS" id="PR00081">
    <property type="entry name" value="GDHRDH"/>
</dbReference>
<sequence length="295" mass="30801">MPSTATWWATCVVGCFDDPDRAGADSSIMVEASKVALVTGASRGIGREIALSLTRRGLAVGLLGRDVAALEAVRDECGPTASVAVADVTDEAAVRSAVASVEQVLGPIDLLVNNAGRIESSEQSLWETDPAEWWAVVETDLRGPFLCCHAVLPGMVARRRGRIVNLTSGIAIRDSDIYSGYAAAKTALVRLTGSIVAAAGEYGVTAYDLSPGHVETSMTTSMAMHHGRTSWTPPAAVTDLVDAIAAGRADALTGRYFRSGADDLESLLANADAMTAADARTLRLRPYGADDPLAP</sequence>
<evidence type="ECO:0000313" key="5">
    <source>
        <dbReference type="Proteomes" id="UP001595699"/>
    </source>
</evidence>
<comment type="caution">
    <text evidence="4">The sequence shown here is derived from an EMBL/GenBank/DDBJ whole genome shotgun (WGS) entry which is preliminary data.</text>
</comment>
<dbReference type="Proteomes" id="UP001595699">
    <property type="component" value="Unassembled WGS sequence"/>
</dbReference>
<reference evidence="5" key="1">
    <citation type="journal article" date="2019" name="Int. J. Syst. Evol. Microbiol.">
        <title>The Global Catalogue of Microorganisms (GCM) 10K type strain sequencing project: providing services to taxonomists for standard genome sequencing and annotation.</title>
        <authorList>
            <consortium name="The Broad Institute Genomics Platform"/>
            <consortium name="The Broad Institute Genome Sequencing Center for Infectious Disease"/>
            <person name="Wu L."/>
            <person name="Ma J."/>
        </authorList>
    </citation>
    <scope>NUCLEOTIDE SEQUENCE [LARGE SCALE GENOMIC DNA]</scope>
    <source>
        <strain evidence="5">CGMCC 4.7241</strain>
    </source>
</reference>
<evidence type="ECO:0000256" key="3">
    <source>
        <dbReference type="RuleBase" id="RU000363"/>
    </source>
</evidence>
<evidence type="ECO:0000256" key="1">
    <source>
        <dbReference type="ARBA" id="ARBA00006484"/>
    </source>
</evidence>
<comment type="similarity">
    <text evidence="1 3">Belongs to the short-chain dehydrogenases/reductases (SDR) family.</text>
</comment>
<name>A0ABV7YLX0_9ACTN</name>
<dbReference type="InterPro" id="IPR002347">
    <property type="entry name" value="SDR_fam"/>
</dbReference>
<dbReference type="EC" id="1.-.-.-" evidence="4"/>
<dbReference type="EMBL" id="JBHRZH010000036">
    <property type="protein sequence ID" value="MFC3765128.1"/>
    <property type="molecule type" value="Genomic_DNA"/>
</dbReference>
<proteinExistence type="inferred from homology"/>
<evidence type="ECO:0000256" key="2">
    <source>
        <dbReference type="ARBA" id="ARBA00023002"/>
    </source>
</evidence>
<gene>
    <name evidence="4" type="ORF">ACFOUW_30140</name>
</gene>
<dbReference type="PANTHER" id="PTHR44196">
    <property type="entry name" value="DEHYDROGENASE/REDUCTASE SDR FAMILY MEMBER 7B"/>
    <property type="match status" value="1"/>
</dbReference>
<dbReference type="InterPro" id="IPR036291">
    <property type="entry name" value="NAD(P)-bd_dom_sf"/>
</dbReference>
<dbReference type="Gene3D" id="3.40.50.720">
    <property type="entry name" value="NAD(P)-binding Rossmann-like Domain"/>
    <property type="match status" value="1"/>
</dbReference>
<dbReference type="PANTHER" id="PTHR44196:SF1">
    <property type="entry name" value="DEHYDROGENASE_REDUCTASE SDR FAMILY MEMBER 7B"/>
    <property type="match status" value="1"/>
</dbReference>
<accession>A0ABV7YLX0</accession>
<dbReference type="GO" id="GO:0016491">
    <property type="term" value="F:oxidoreductase activity"/>
    <property type="evidence" value="ECO:0007669"/>
    <property type="project" value="UniProtKB-KW"/>
</dbReference>
<dbReference type="CDD" id="cd05233">
    <property type="entry name" value="SDR_c"/>
    <property type="match status" value="1"/>
</dbReference>
<dbReference type="PRINTS" id="PR00080">
    <property type="entry name" value="SDRFAMILY"/>
</dbReference>
<keyword evidence="2 4" id="KW-0560">Oxidoreductase</keyword>